<feature type="compositionally biased region" description="Basic and acidic residues" evidence="1">
    <location>
        <begin position="162"/>
        <end position="201"/>
    </location>
</feature>
<accession>A0A4P9YL30</accession>
<keyword evidence="2" id="KW-0732">Signal</keyword>
<dbReference type="Proteomes" id="UP000281549">
    <property type="component" value="Unassembled WGS sequence"/>
</dbReference>
<proteinExistence type="predicted"/>
<name>A0A4P9YL30_ROZAC</name>
<dbReference type="EMBL" id="ML005099">
    <property type="protein sequence ID" value="RKP20195.1"/>
    <property type="molecule type" value="Genomic_DNA"/>
</dbReference>
<feature type="chain" id="PRO_5020973974" evidence="2">
    <location>
        <begin position="17"/>
        <end position="207"/>
    </location>
</feature>
<reference evidence="4" key="1">
    <citation type="journal article" date="2018" name="Nat. Microbiol.">
        <title>Leveraging single-cell genomics to expand the fungal tree of life.</title>
        <authorList>
            <person name="Ahrendt S.R."/>
            <person name="Quandt C.A."/>
            <person name="Ciobanu D."/>
            <person name="Clum A."/>
            <person name="Salamov A."/>
            <person name="Andreopoulos B."/>
            <person name="Cheng J.F."/>
            <person name="Woyke T."/>
            <person name="Pelin A."/>
            <person name="Henrissat B."/>
            <person name="Reynolds N.K."/>
            <person name="Benny G.L."/>
            <person name="Smith M.E."/>
            <person name="James T.Y."/>
            <person name="Grigoriev I.V."/>
        </authorList>
    </citation>
    <scope>NUCLEOTIDE SEQUENCE [LARGE SCALE GENOMIC DNA]</scope>
    <source>
        <strain evidence="4">CSF55</strain>
    </source>
</reference>
<feature type="signal peptide" evidence="2">
    <location>
        <begin position="1"/>
        <end position="16"/>
    </location>
</feature>
<evidence type="ECO:0000313" key="4">
    <source>
        <dbReference type="Proteomes" id="UP000281549"/>
    </source>
</evidence>
<evidence type="ECO:0000313" key="3">
    <source>
        <dbReference type="EMBL" id="RKP20195.1"/>
    </source>
</evidence>
<protein>
    <submittedName>
        <fullName evidence="3">Uncharacterized protein</fullName>
    </submittedName>
</protein>
<evidence type="ECO:0000256" key="2">
    <source>
        <dbReference type="SAM" id="SignalP"/>
    </source>
</evidence>
<dbReference type="AlphaFoldDB" id="A0A4P9YL30"/>
<evidence type="ECO:0000256" key="1">
    <source>
        <dbReference type="SAM" id="MobiDB-lite"/>
    </source>
</evidence>
<sequence length="207" mass="23329">MKSILFLTIAIQYIFAAPSVLDIDGKCKCKPKRTKTLTESKFETITKVSTLTVTETPSPITETRTEMVTSTVQETLIPVTETVKLTCSPVMTTEVTVETPPVVTKTGFCETVTKTESLPTVTAIPKCKRRKVCDGYSSQCVNEYDDVARDGDRRSKGQGNDNKLDGHGKDHERDHRRDRNRDHRRDRDRDHGKDHDRDHGSNECTLC</sequence>
<feature type="region of interest" description="Disordered" evidence="1">
    <location>
        <begin position="149"/>
        <end position="207"/>
    </location>
</feature>
<organism evidence="3 4">
    <name type="scientific">Rozella allomycis (strain CSF55)</name>
    <dbReference type="NCBI Taxonomy" id="988480"/>
    <lineage>
        <taxon>Eukaryota</taxon>
        <taxon>Fungi</taxon>
        <taxon>Fungi incertae sedis</taxon>
        <taxon>Cryptomycota</taxon>
        <taxon>Cryptomycota incertae sedis</taxon>
        <taxon>Rozella</taxon>
    </lineage>
</organism>
<gene>
    <name evidence="3" type="ORF">ROZALSC1DRAFT_21611</name>
</gene>